<evidence type="ECO:0000256" key="15">
    <source>
        <dbReference type="ARBA" id="ARBA00042842"/>
    </source>
</evidence>
<protein>
    <recommendedName>
        <fullName evidence="13">UDP-N-acetylglucosamine 1-carboxyvinyltransferase</fullName>
        <ecNumber evidence="12">2.5.1.7</ecNumber>
    </recommendedName>
    <alternativeName>
        <fullName evidence="14">Enoylpyruvate transferase</fullName>
    </alternativeName>
    <alternativeName>
        <fullName evidence="15">UDP-N-acetylglucosamine enolpyruvyl transferase</fullName>
    </alternativeName>
</protein>
<dbReference type="InterPro" id="IPR036968">
    <property type="entry name" value="Enolpyruvate_Tfrase_sf"/>
</dbReference>
<dbReference type="EC" id="2.5.1.7" evidence="12"/>
<dbReference type="PANTHER" id="PTHR43783:SF1">
    <property type="entry name" value="UDP-N-ACETYLGLUCOSAMINE 1-CARBOXYVINYLTRANSFERASE"/>
    <property type="match status" value="1"/>
</dbReference>
<comment type="similarity">
    <text evidence="11">Belongs to the EPSP synthase family. MurA subfamily.</text>
</comment>
<comment type="subcellular location">
    <subcellularLocation>
        <location evidence="1">Cytoplasm</location>
    </subcellularLocation>
</comment>
<keyword evidence="6" id="KW-0133">Cell shape</keyword>
<dbReference type="GO" id="GO:0051301">
    <property type="term" value="P:cell division"/>
    <property type="evidence" value="ECO:0007669"/>
    <property type="project" value="UniProtKB-KW"/>
</dbReference>
<keyword evidence="5" id="KW-0808">Transferase</keyword>
<evidence type="ECO:0000256" key="5">
    <source>
        <dbReference type="ARBA" id="ARBA00022679"/>
    </source>
</evidence>
<evidence type="ECO:0000256" key="11">
    <source>
        <dbReference type="ARBA" id="ARBA00038367"/>
    </source>
</evidence>
<dbReference type="Gene3D" id="3.65.10.10">
    <property type="entry name" value="Enolpyruvate transferase domain"/>
    <property type="match status" value="1"/>
</dbReference>
<keyword evidence="19" id="KW-1185">Reference proteome</keyword>
<proteinExistence type="inferred from homology"/>
<evidence type="ECO:0000313" key="19">
    <source>
        <dbReference type="Proteomes" id="UP001168575"/>
    </source>
</evidence>
<dbReference type="InterPro" id="IPR001986">
    <property type="entry name" value="Enolpyruvate_Tfrase_dom"/>
</dbReference>
<keyword evidence="4" id="KW-0132">Cell division</keyword>
<comment type="pathway">
    <text evidence="2">Cell wall biogenesis; peptidoglycan biosynthesis.</text>
</comment>
<dbReference type="PANTHER" id="PTHR43783">
    <property type="entry name" value="UDP-N-ACETYLGLUCOSAMINE 1-CARBOXYVINYLTRANSFERASE"/>
    <property type="match status" value="1"/>
</dbReference>
<dbReference type="AlphaFoldDB" id="A0AA43U6G0"/>
<dbReference type="SUPFAM" id="SSF55205">
    <property type="entry name" value="EPT/RTPC-like"/>
    <property type="match status" value="1"/>
</dbReference>
<dbReference type="GO" id="GO:0005737">
    <property type="term" value="C:cytoplasm"/>
    <property type="evidence" value="ECO:0007669"/>
    <property type="project" value="UniProtKB-SubCell"/>
</dbReference>
<dbReference type="GO" id="GO:0008760">
    <property type="term" value="F:UDP-N-acetylglucosamine 1-carboxyvinyltransferase activity"/>
    <property type="evidence" value="ECO:0007669"/>
    <property type="project" value="UniProtKB-EC"/>
</dbReference>
<evidence type="ECO:0000256" key="14">
    <source>
        <dbReference type="ARBA" id="ARBA00042443"/>
    </source>
</evidence>
<comment type="caution">
    <text evidence="18">The sequence shown here is derived from an EMBL/GenBank/DDBJ whole genome shotgun (WGS) entry which is preliminary data.</text>
</comment>
<evidence type="ECO:0000256" key="2">
    <source>
        <dbReference type="ARBA" id="ARBA00004752"/>
    </source>
</evidence>
<evidence type="ECO:0000256" key="13">
    <source>
        <dbReference type="ARBA" id="ARBA00039754"/>
    </source>
</evidence>
<sequence>PVSATDLRAGGALVLAGIMAEGYTEVFDIQHIDRGYEDYVGKLQKLGANLSREVNS</sequence>
<dbReference type="InterPro" id="IPR050068">
    <property type="entry name" value="MurA_subfamily"/>
</dbReference>
<feature type="domain" description="Enolpyruvate transferase" evidence="17">
    <location>
        <begin position="2"/>
        <end position="43"/>
    </location>
</feature>
<dbReference type="InterPro" id="IPR013792">
    <property type="entry name" value="RNA3'P_cycl/enolpyr_Trfase_a/b"/>
</dbReference>
<keyword evidence="7" id="KW-0573">Peptidoglycan synthesis</keyword>
<dbReference type="GO" id="GO:0009252">
    <property type="term" value="P:peptidoglycan biosynthetic process"/>
    <property type="evidence" value="ECO:0007669"/>
    <property type="project" value="UniProtKB-KW"/>
</dbReference>
<evidence type="ECO:0000256" key="1">
    <source>
        <dbReference type="ARBA" id="ARBA00004496"/>
    </source>
</evidence>
<dbReference type="Pfam" id="PF00275">
    <property type="entry name" value="EPSP_synthase"/>
    <property type="match status" value="1"/>
</dbReference>
<name>A0AA43U6G0_9ACTN</name>
<dbReference type="EMBL" id="JAUMVS010000135">
    <property type="protein sequence ID" value="MDO4842293.1"/>
    <property type="molecule type" value="Genomic_DNA"/>
</dbReference>
<evidence type="ECO:0000256" key="10">
    <source>
        <dbReference type="ARBA" id="ARBA00037534"/>
    </source>
</evidence>
<keyword evidence="8" id="KW-0131">Cell cycle</keyword>
<gene>
    <name evidence="18" type="ORF">Q3982_06415</name>
</gene>
<evidence type="ECO:0000256" key="12">
    <source>
        <dbReference type="ARBA" id="ARBA00039108"/>
    </source>
</evidence>
<keyword evidence="3" id="KW-0963">Cytoplasm</keyword>
<evidence type="ECO:0000256" key="6">
    <source>
        <dbReference type="ARBA" id="ARBA00022960"/>
    </source>
</evidence>
<feature type="non-terminal residue" evidence="18">
    <location>
        <position position="1"/>
    </location>
</feature>
<dbReference type="GO" id="GO:0008360">
    <property type="term" value="P:regulation of cell shape"/>
    <property type="evidence" value="ECO:0007669"/>
    <property type="project" value="UniProtKB-KW"/>
</dbReference>
<dbReference type="Proteomes" id="UP001168575">
    <property type="component" value="Unassembled WGS sequence"/>
</dbReference>
<comment type="function">
    <text evidence="10">Cell wall formation. Adds enolpyruvyl to UDP-N-acetylglucosamine.</text>
</comment>
<evidence type="ECO:0000256" key="4">
    <source>
        <dbReference type="ARBA" id="ARBA00022618"/>
    </source>
</evidence>
<organism evidence="18 19">
    <name type="scientific">Phoenicibacter congonensis</name>
    <dbReference type="NCBI Taxonomy" id="1944646"/>
    <lineage>
        <taxon>Bacteria</taxon>
        <taxon>Bacillati</taxon>
        <taxon>Actinomycetota</taxon>
        <taxon>Coriobacteriia</taxon>
        <taxon>Eggerthellales</taxon>
        <taxon>Eggerthellaceae</taxon>
        <taxon>Phoenicibacter</taxon>
    </lineage>
</organism>
<evidence type="ECO:0000259" key="17">
    <source>
        <dbReference type="Pfam" id="PF00275"/>
    </source>
</evidence>
<dbReference type="GO" id="GO:0071555">
    <property type="term" value="P:cell wall organization"/>
    <property type="evidence" value="ECO:0007669"/>
    <property type="project" value="UniProtKB-KW"/>
</dbReference>
<evidence type="ECO:0000256" key="9">
    <source>
        <dbReference type="ARBA" id="ARBA00023316"/>
    </source>
</evidence>
<evidence type="ECO:0000256" key="3">
    <source>
        <dbReference type="ARBA" id="ARBA00022490"/>
    </source>
</evidence>
<evidence type="ECO:0000256" key="16">
    <source>
        <dbReference type="ARBA" id="ARBA00047527"/>
    </source>
</evidence>
<reference evidence="18" key="1">
    <citation type="submission" date="2023-07" db="EMBL/GenBank/DDBJ databases">
        <title>Between Cages and Wild: Unraveling the Impact of Captivity on Animal Microbiomes and Antimicrobial Resistance.</title>
        <authorList>
            <person name="Schmartz G.P."/>
            <person name="Rehner J."/>
            <person name="Schuff M.J."/>
            <person name="Becker S.L."/>
            <person name="Kravczyk M."/>
            <person name="Gurevich A."/>
            <person name="Francke R."/>
            <person name="Mueller R."/>
            <person name="Keller V."/>
            <person name="Keller A."/>
        </authorList>
    </citation>
    <scope>NUCLEOTIDE SEQUENCE</scope>
    <source>
        <strain evidence="18">S12M_St_49</strain>
    </source>
</reference>
<comment type="catalytic activity">
    <reaction evidence="16">
        <text>phosphoenolpyruvate + UDP-N-acetyl-alpha-D-glucosamine = UDP-N-acetyl-3-O-(1-carboxyvinyl)-alpha-D-glucosamine + phosphate</text>
        <dbReference type="Rhea" id="RHEA:18681"/>
        <dbReference type="ChEBI" id="CHEBI:43474"/>
        <dbReference type="ChEBI" id="CHEBI:57705"/>
        <dbReference type="ChEBI" id="CHEBI:58702"/>
        <dbReference type="ChEBI" id="CHEBI:68483"/>
        <dbReference type="EC" id="2.5.1.7"/>
    </reaction>
</comment>
<keyword evidence="9" id="KW-0961">Cell wall biogenesis/degradation</keyword>
<evidence type="ECO:0000256" key="7">
    <source>
        <dbReference type="ARBA" id="ARBA00022984"/>
    </source>
</evidence>
<evidence type="ECO:0000256" key="8">
    <source>
        <dbReference type="ARBA" id="ARBA00023306"/>
    </source>
</evidence>
<evidence type="ECO:0000313" key="18">
    <source>
        <dbReference type="EMBL" id="MDO4842293.1"/>
    </source>
</evidence>
<accession>A0AA43U6G0</accession>